<protein>
    <submittedName>
        <fullName evidence="7">RNA polymerase sigma-70 factor</fullName>
    </submittedName>
</protein>
<dbReference type="PANTHER" id="PTHR43133:SF46">
    <property type="entry name" value="RNA POLYMERASE SIGMA-70 FACTOR ECF SUBFAMILY"/>
    <property type="match status" value="1"/>
</dbReference>
<evidence type="ECO:0000313" key="7">
    <source>
        <dbReference type="EMBL" id="QNR85142.1"/>
    </source>
</evidence>
<dbReference type="InterPro" id="IPR039425">
    <property type="entry name" value="RNA_pol_sigma-70-like"/>
</dbReference>
<dbReference type="PANTHER" id="PTHR43133">
    <property type="entry name" value="RNA POLYMERASE ECF-TYPE SIGMA FACTO"/>
    <property type="match status" value="1"/>
</dbReference>
<dbReference type="Pfam" id="PF04542">
    <property type="entry name" value="Sigma70_r2"/>
    <property type="match status" value="1"/>
</dbReference>
<keyword evidence="3" id="KW-0731">Sigma factor</keyword>
<evidence type="ECO:0000256" key="2">
    <source>
        <dbReference type="ARBA" id="ARBA00023015"/>
    </source>
</evidence>
<evidence type="ECO:0000256" key="4">
    <source>
        <dbReference type="ARBA" id="ARBA00023163"/>
    </source>
</evidence>
<keyword evidence="8" id="KW-1185">Reference proteome</keyword>
<name>A0ABX6TIK5_9SPHI</name>
<dbReference type="SUPFAM" id="SSF88946">
    <property type="entry name" value="Sigma2 domain of RNA polymerase sigma factors"/>
    <property type="match status" value="1"/>
</dbReference>
<feature type="domain" description="RNA polymerase sigma factor 70 region 4 type 2" evidence="6">
    <location>
        <begin position="122"/>
        <end position="171"/>
    </location>
</feature>
<comment type="similarity">
    <text evidence="1">Belongs to the sigma-70 factor family. ECF subfamily.</text>
</comment>
<feature type="domain" description="RNA polymerase sigma-70 region 2" evidence="5">
    <location>
        <begin position="28"/>
        <end position="92"/>
    </location>
</feature>
<dbReference type="RefSeq" id="WP_190327664.1">
    <property type="nucleotide sequence ID" value="NZ_CP061171.1"/>
</dbReference>
<gene>
    <name evidence="7" type="ORF">H9N25_01135</name>
</gene>
<evidence type="ECO:0000259" key="5">
    <source>
        <dbReference type="Pfam" id="PF04542"/>
    </source>
</evidence>
<reference evidence="7 8" key="1">
    <citation type="submission" date="2020-09" db="EMBL/GenBank/DDBJ databases">
        <title>Pedobacter sp. SW-16 isolated from soil near Yeocheon.</title>
        <authorList>
            <person name="Im H.S."/>
            <person name="Joung Y."/>
            <person name="Lee S.-S."/>
        </authorList>
    </citation>
    <scope>NUCLEOTIDE SEQUENCE [LARGE SCALE GENOMIC DNA]</scope>
    <source>
        <strain evidence="7 8">SW-16</strain>
    </source>
</reference>
<dbReference type="SUPFAM" id="SSF88659">
    <property type="entry name" value="Sigma3 and sigma4 domains of RNA polymerase sigma factors"/>
    <property type="match status" value="1"/>
</dbReference>
<dbReference type="InterPro" id="IPR013249">
    <property type="entry name" value="RNA_pol_sigma70_r4_t2"/>
</dbReference>
<evidence type="ECO:0000256" key="1">
    <source>
        <dbReference type="ARBA" id="ARBA00010641"/>
    </source>
</evidence>
<dbReference type="InterPro" id="IPR013324">
    <property type="entry name" value="RNA_pol_sigma_r3/r4-like"/>
</dbReference>
<organism evidence="7 8">
    <name type="scientific">Pedobacter riviphilus</name>
    <dbReference type="NCBI Taxonomy" id="2766984"/>
    <lineage>
        <taxon>Bacteria</taxon>
        <taxon>Pseudomonadati</taxon>
        <taxon>Bacteroidota</taxon>
        <taxon>Sphingobacteriia</taxon>
        <taxon>Sphingobacteriales</taxon>
        <taxon>Sphingobacteriaceae</taxon>
        <taxon>Pedobacter</taxon>
    </lineage>
</organism>
<dbReference type="InterPro" id="IPR013325">
    <property type="entry name" value="RNA_pol_sigma_r2"/>
</dbReference>
<dbReference type="InterPro" id="IPR007627">
    <property type="entry name" value="RNA_pol_sigma70_r2"/>
</dbReference>
<dbReference type="InterPro" id="IPR014284">
    <property type="entry name" value="RNA_pol_sigma-70_dom"/>
</dbReference>
<dbReference type="InterPro" id="IPR036388">
    <property type="entry name" value="WH-like_DNA-bd_sf"/>
</dbReference>
<accession>A0ABX6TIK5</accession>
<dbReference type="Gene3D" id="1.10.10.10">
    <property type="entry name" value="Winged helix-like DNA-binding domain superfamily/Winged helix DNA-binding domain"/>
    <property type="match status" value="1"/>
</dbReference>
<dbReference type="NCBIfam" id="TIGR02937">
    <property type="entry name" value="sigma70-ECF"/>
    <property type="match status" value="1"/>
</dbReference>
<keyword evidence="4" id="KW-0804">Transcription</keyword>
<evidence type="ECO:0000313" key="8">
    <source>
        <dbReference type="Proteomes" id="UP000516439"/>
    </source>
</evidence>
<proteinExistence type="inferred from homology"/>
<evidence type="ECO:0000256" key="3">
    <source>
        <dbReference type="ARBA" id="ARBA00023082"/>
    </source>
</evidence>
<dbReference type="Proteomes" id="UP000516439">
    <property type="component" value="Chromosome"/>
</dbReference>
<evidence type="ECO:0000259" key="6">
    <source>
        <dbReference type="Pfam" id="PF08281"/>
    </source>
</evidence>
<dbReference type="InterPro" id="IPR014327">
    <property type="entry name" value="RNA_pol_sigma70_bacteroid"/>
</dbReference>
<keyword evidence="2" id="KW-0805">Transcription regulation</keyword>
<dbReference type="NCBIfam" id="TIGR02985">
    <property type="entry name" value="Sig70_bacteroi1"/>
    <property type="match status" value="1"/>
</dbReference>
<dbReference type="Gene3D" id="1.10.1740.10">
    <property type="match status" value="1"/>
</dbReference>
<dbReference type="Pfam" id="PF08281">
    <property type="entry name" value="Sigma70_r4_2"/>
    <property type="match status" value="1"/>
</dbReference>
<sequence length="192" mass="22572">MSIYQISGQDELISRLRDGDELAFSEIYNLYWKQLYRTAFTILRDEEGASDALQEMFLHLWRRRKELNIVSLKAYLHQSVRLTVLKAIRSQKVDAGFYKRLAEITTEIIEEDPMIFKDHLHLLQRLIDSLPADCRQIFLMSREEQMSYKQIAGKLEISVKTVEKKMSKSLKLIREGLSIEMCVCIIVSYTFI</sequence>
<dbReference type="EMBL" id="CP061171">
    <property type="protein sequence ID" value="QNR85142.1"/>
    <property type="molecule type" value="Genomic_DNA"/>
</dbReference>